<comment type="caution">
    <text evidence="1">The sequence shown here is derived from an EMBL/GenBank/DDBJ whole genome shotgun (WGS) entry which is preliminary data.</text>
</comment>
<accession>A0A3D6BNG0</accession>
<dbReference type="EMBL" id="DPRK01000026">
    <property type="protein sequence ID" value="HCY80414.1"/>
    <property type="molecule type" value="Genomic_DNA"/>
</dbReference>
<sequence>MLNPGNNFVDYLSVQYFRKRNYLDGLANTLANMEAAGEIEIVQQQRSFIGSLYVDGYSIIAWRPKNA</sequence>
<evidence type="ECO:0000313" key="2">
    <source>
        <dbReference type="Proteomes" id="UP000263268"/>
    </source>
</evidence>
<organism evidence="1 2">
    <name type="scientific">Xanthomarina gelatinilytica</name>
    <dbReference type="NCBI Taxonomy" id="1137281"/>
    <lineage>
        <taxon>Bacteria</taxon>
        <taxon>Pseudomonadati</taxon>
        <taxon>Bacteroidota</taxon>
        <taxon>Flavobacteriia</taxon>
        <taxon>Flavobacteriales</taxon>
        <taxon>Flavobacteriaceae</taxon>
        <taxon>Xanthomarina</taxon>
    </lineage>
</organism>
<gene>
    <name evidence="1" type="ORF">DHV22_01795</name>
</gene>
<reference evidence="1 2" key="1">
    <citation type="journal article" date="2018" name="Nat. Biotechnol.">
        <title>A standardized bacterial taxonomy based on genome phylogeny substantially revises the tree of life.</title>
        <authorList>
            <person name="Parks D.H."/>
            <person name="Chuvochina M."/>
            <person name="Waite D.W."/>
            <person name="Rinke C."/>
            <person name="Skarshewski A."/>
            <person name="Chaumeil P.A."/>
            <person name="Hugenholtz P."/>
        </authorList>
    </citation>
    <scope>NUCLEOTIDE SEQUENCE [LARGE SCALE GENOMIC DNA]</scope>
    <source>
        <strain evidence="1">UBA10227</strain>
    </source>
</reference>
<dbReference type="AlphaFoldDB" id="A0A3D6BNG0"/>
<proteinExistence type="predicted"/>
<dbReference type="Proteomes" id="UP000263268">
    <property type="component" value="Unassembled WGS sequence"/>
</dbReference>
<evidence type="ECO:0000313" key="1">
    <source>
        <dbReference type="EMBL" id="HCY80414.1"/>
    </source>
</evidence>
<name>A0A3D6BNG0_9FLAO</name>
<protein>
    <submittedName>
        <fullName evidence="1">Uncharacterized protein</fullName>
    </submittedName>
</protein>